<dbReference type="InterPro" id="IPR029526">
    <property type="entry name" value="PGBD"/>
</dbReference>
<evidence type="ECO:0000313" key="3">
    <source>
        <dbReference type="Proteomes" id="UP001159363"/>
    </source>
</evidence>
<evidence type="ECO:0000313" key="2">
    <source>
        <dbReference type="EMBL" id="KAJ8889993.1"/>
    </source>
</evidence>
<dbReference type="Proteomes" id="UP001159363">
    <property type="component" value="Chromosome 3"/>
</dbReference>
<sequence>MYMPNKPAKHGIKLMCLTDAHNSYFLNSYIYVGKNSNEMTLSDEERKFTKPTQSVLRLTAPISGSNRNITADYWFSSAELVRELRTLTYTGTLKKNKREVPKQFLPDKTREVGSSMYGFTDDMTVVPLLSMHHSKCTDATNNKPEIIFYNATKSGMDTMDLKYAN</sequence>
<proteinExistence type="predicted"/>
<organism evidence="2 3">
    <name type="scientific">Dryococelus australis</name>
    <dbReference type="NCBI Taxonomy" id="614101"/>
    <lineage>
        <taxon>Eukaryota</taxon>
        <taxon>Metazoa</taxon>
        <taxon>Ecdysozoa</taxon>
        <taxon>Arthropoda</taxon>
        <taxon>Hexapoda</taxon>
        <taxon>Insecta</taxon>
        <taxon>Pterygota</taxon>
        <taxon>Neoptera</taxon>
        <taxon>Polyneoptera</taxon>
        <taxon>Phasmatodea</taxon>
        <taxon>Verophasmatodea</taxon>
        <taxon>Anareolatae</taxon>
        <taxon>Phasmatidae</taxon>
        <taxon>Eurycanthinae</taxon>
        <taxon>Dryococelus</taxon>
    </lineage>
</organism>
<dbReference type="PANTHER" id="PTHR46599">
    <property type="entry name" value="PIGGYBAC TRANSPOSABLE ELEMENT-DERIVED PROTEIN 4"/>
    <property type="match status" value="1"/>
</dbReference>
<name>A0ABQ9I021_9NEOP</name>
<keyword evidence="3" id="KW-1185">Reference proteome</keyword>
<dbReference type="Pfam" id="PF13843">
    <property type="entry name" value="DDE_Tnp_1_7"/>
    <property type="match status" value="1"/>
</dbReference>
<protein>
    <recommendedName>
        <fullName evidence="1">PiggyBac transposable element-derived protein domain-containing protein</fullName>
    </recommendedName>
</protein>
<reference evidence="2 3" key="1">
    <citation type="submission" date="2023-02" db="EMBL/GenBank/DDBJ databases">
        <title>LHISI_Scaffold_Assembly.</title>
        <authorList>
            <person name="Stuart O.P."/>
            <person name="Cleave R."/>
            <person name="Magrath M.J.L."/>
            <person name="Mikheyev A.S."/>
        </authorList>
    </citation>
    <scope>NUCLEOTIDE SEQUENCE [LARGE SCALE GENOMIC DNA]</scope>
    <source>
        <strain evidence="2">Daus_M_001</strain>
        <tissue evidence="2">Leg muscle</tissue>
    </source>
</reference>
<gene>
    <name evidence="2" type="ORF">PR048_009498</name>
</gene>
<dbReference type="EMBL" id="JARBHB010000003">
    <property type="protein sequence ID" value="KAJ8889993.1"/>
    <property type="molecule type" value="Genomic_DNA"/>
</dbReference>
<dbReference type="PANTHER" id="PTHR46599:SF6">
    <property type="entry name" value="DUAL SPECIFICITY PHOSPHATASE 26"/>
    <property type="match status" value="1"/>
</dbReference>
<feature type="domain" description="PiggyBac transposable element-derived protein" evidence="1">
    <location>
        <begin position="2"/>
        <end position="130"/>
    </location>
</feature>
<evidence type="ECO:0000259" key="1">
    <source>
        <dbReference type="Pfam" id="PF13843"/>
    </source>
</evidence>
<comment type="caution">
    <text evidence="2">The sequence shown here is derived from an EMBL/GenBank/DDBJ whole genome shotgun (WGS) entry which is preliminary data.</text>
</comment>
<accession>A0ABQ9I021</accession>